<accession>A0ABW3J0S4</accession>
<keyword evidence="6" id="KW-1185">Reference proteome</keyword>
<evidence type="ECO:0000313" key="6">
    <source>
        <dbReference type="Proteomes" id="UP001597051"/>
    </source>
</evidence>
<organism evidence="5 6">
    <name type="scientific">Flavobacterium myungsuense</name>
    <dbReference type="NCBI Taxonomy" id="651823"/>
    <lineage>
        <taxon>Bacteria</taxon>
        <taxon>Pseudomonadati</taxon>
        <taxon>Bacteroidota</taxon>
        <taxon>Flavobacteriia</taxon>
        <taxon>Flavobacteriales</taxon>
        <taxon>Flavobacteriaceae</taxon>
        <taxon>Flavobacterium</taxon>
    </lineage>
</organism>
<keyword evidence="5" id="KW-0540">Nuclease</keyword>
<keyword evidence="2" id="KW-0680">Restriction system</keyword>
<dbReference type="InterPro" id="IPR000055">
    <property type="entry name" value="Restrct_endonuc_typeI_TRD"/>
</dbReference>
<dbReference type="EC" id="3.1.21.-" evidence="5"/>
<keyword evidence="5" id="KW-0255">Endonuclease</keyword>
<keyword evidence="3" id="KW-0238">DNA-binding</keyword>
<keyword evidence="5" id="KW-0378">Hydrolase</keyword>
<dbReference type="Proteomes" id="UP001597051">
    <property type="component" value="Unassembled WGS sequence"/>
</dbReference>
<evidence type="ECO:0000256" key="3">
    <source>
        <dbReference type="ARBA" id="ARBA00023125"/>
    </source>
</evidence>
<name>A0ABW3J0S4_9FLAO</name>
<comment type="caution">
    <text evidence="5">The sequence shown here is derived from an EMBL/GenBank/DDBJ whole genome shotgun (WGS) entry which is preliminary data.</text>
</comment>
<reference evidence="6" key="1">
    <citation type="journal article" date="2019" name="Int. J. Syst. Evol. Microbiol.">
        <title>The Global Catalogue of Microorganisms (GCM) 10K type strain sequencing project: providing services to taxonomists for standard genome sequencing and annotation.</title>
        <authorList>
            <consortium name="The Broad Institute Genomics Platform"/>
            <consortium name="The Broad Institute Genome Sequencing Center for Infectious Disease"/>
            <person name="Wu L."/>
            <person name="Ma J."/>
        </authorList>
    </citation>
    <scope>NUCLEOTIDE SEQUENCE [LARGE SCALE GENOMIC DNA]</scope>
    <source>
        <strain evidence="6">CECT 7649</strain>
    </source>
</reference>
<evidence type="ECO:0000256" key="1">
    <source>
        <dbReference type="ARBA" id="ARBA00010923"/>
    </source>
</evidence>
<evidence type="ECO:0000259" key="4">
    <source>
        <dbReference type="Pfam" id="PF01420"/>
    </source>
</evidence>
<dbReference type="Pfam" id="PF01420">
    <property type="entry name" value="Methylase_S"/>
    <property type="match status" value="1"/>
</dbReference>
<evidence type="ECO:0000313" key="5">
    <source>
        <dbReference type="EMBL" id="MFD0984045.1"/>
    </source>
</evidence>
<dbReference type="GO" id="GO:0016787">
    <property type="term" value="F:hydrolase activity"/>
    <property type="evidence" value="ECO:0007669"/>
    <property type="project" value="UniProtKB-KW"/>
</dbReference>
<dbReference type="Gene3D" id="3.90.220.20">
    <property type="entry name" value="DNA methylase specificity domains"/>
    <property type="match status" value="1"/>
</dbReference>
<dbReference type="PANTHER" id="PTHR30408">
    <property type="entry name" value="TYPE-1 RESTRICTION ENZYME ECOKI SPECIFICITY PROTEIN"/>
    <property type="match status" value="1"/>
</dbReference>
<evidence type="ECO:0000256" key="2">
    <source>
        <dbReference type="ARBA" id="ARBA00022747"/>
    </source>
</evidence>
<protein>
    <submittedName>
        <fullName evidence="5">Restriction endonuclease subunit S</fullName>
        <ecNumber evidence="5">3.1.21.-</ecNumber>
    </submittedName>
</protein>
<dbReference type="EMBL" id="JBHTIZ010000013">
    <property type="protein sequence ID" value="MFD0984045.1"/>
    <property type="molecule type" value="Genomic_DNA"/>
</dbReference>
<dbReference type="SUPFAM" id="SSF116734">
    <property type="entry name" value="DNA methylase specificity domain"/>
    <property type="match status" value="1"/>
</dbReference>
<gene>
    <name evidence="5" type="ORF">ACFQ0S_06085</name>
</gene>
<proteinExistence type="inferred from homology"/>
<comment type="similarity">
    <text evidence="1">Belongs to the type-I restriction system S methylase family.</text>
</comment>
<dbReference type="InterPro" id="IPR052021">
    <property type="entry name" value="Type-I_RS_S_subunit"/>
</dbReference>
<dbReference type="RefSeq" id="WP_379756340.1">
    <property type="nucleotide sequence ID" value="NZ_JBHSYB010000025.1"/>
</dbReference>
<dbReference type="PANTHER" id="PTHR30408:SF13">
    <property type="entry name" value="TYPE I RESTRICTION ENZYME HINDI SPECIFICITY SUBUNIT"/>
    <property type="match status" value="1"/>
</dbReference>
<dbReference type="GO" id="GO:0004519">
    <property type="term" value="F:endonuclease activity"/>
    <property type="evidence" value="ECO:0007669"/>
    <property type="project" value="UniProtKB-KW"/>
</dbReference>
<feature type="domain" description="Type I restriction modification DNA specificity" evidence="4">
    <location>
        <begin position="21"/>
        <end position="204"/>
    </location>
</feature>
<sequence length="223" mass="25897">MPYKSNGGEMVWNEELEKEIPVGWNVSKLGKEYELTIGRTPPRIERKWFNQNENSINWISIKDLASCQTYIFDTNENLTLEAVNKFSIPIIKENTTIMSFKMSIGKLAITTKEMLSNEAIVHFNRNDKTKLSSEFIYCFLNQFKFNILGSTSSIVESINTQIIKNIDFLIPIDSTLKTFDKIIKPLFKNKKNIELQSQRLEELKDLLLARMTRVESAMENIKK</sequence>
<dbReference type="InterPro" id="IPR044946">
    <property type="entry name" value="Restrct_endonuc_typeI_TRD_sf"/>
</dbReference>